<dbReference type="EMBL" id="JAGILA010000003">
    <property type="protein sequence ID" value="MBP2236480.1"/>
    <property type="molecule type" value="Genomic_DNA"/>
</dbReference>
<reference evidence="5 6" key="1">
    <citation type="submission" date="2021-03" db="EMBL/GenBank/DDBJ databases">
        <title>Genomic Encyclopedia of Type Strains, Phase IV (KMG-IV): sequencing the most valuable type-strain genomes for metagenomic binning, comparative biology and taxonomic classification.</title>
        <authorList>
            <person name="Goeker M."/>
        </authorList>
    </citation>
    <scope>NUCLEOTIDE SEQUENCE [LARGE SCALE GENOMIC DNA]</scope>
    <source>
        <strain evidence="5 6">DSM 13372</strain>
    </source>
</reference>
<keyword evidence="3" id="KW-0804">Transcription</keyword>
<keyword evidence="2" id="KW-0238">DNA-binding</keyword>
<dbReference type="InterPro" id="IPR050204">
    <property type="entry name" value="AraC_XylS_family_regulators"/>
</dbReference>
<comment type="caution">
    <text evidence="5">The sequence shown here is derived from an EMBL/GenBank/DDBJ whole genome shotgun (WGS) entry which is preliminary data.</text>
</comment>
<evidence type="ECO:0000256" key="1">
    <source>
        <dbReference type="ARBA" id="ARBA00023015"/>
    </source>
</evidence>
<evidence type="ECO:0000259" key="4">
    <source>
        <dbReference type="PROSITE" id="PS01124"/>
    </source>
</evidence>
<evidence type="ECO:0000256" key="3">
    <source>
        <dbReference type="ARBA" id="ARBA00023163"/>
    </source>
</evidence>
<sequence>MPHNNPSKLVSRFSGTDFEEMVDTFTRHFGPLEASPTGPSQKFQWNADFWSSGTTTLVAGQYLTGWQVRAEPEMAEWLSILLPREGAIDVTVGHRAFEGLPGKLLLVNNHQADRFVVRGAPHVSDVLRLDWTLIAKAVSGVLDVPLTGTLDLHPPIDLSSVEGKVMQNLLEAIVTGMRNDGPLLHAPVAMSNLTSALAELVVRSVPHRLSYLLDKNAAMIAPWHVHRAIDFMRANIDRPITMAAVAETVGVSIRALENGFRTFKETTPSAYLRAIRLRAAHADLLDPANQQSIKEISLKWGFFHFGRFSTAYREAYGEKPSDTKRRATSA</sequence>
<dbReference type="PROSITE" id="PS01124">
    <property type="entry name" value="HTH_ARAC_FAMILY_2"/>
    <property type="match status" value="1"/>
</dbReference>
<dbReference type="PROSITE" id="PS00041">
    <property type="entry name" value="HTH_ARAC_FAMILY_1"/>
    <property type="match status" value="1"/>
</dbReference>
<evidence type="ECO:0000313" key="6">
    <source>
        <dbReference type="Proteomes" id="UP000730739"/>
    </source>
</evidence>
<dbReference type="InterPro" id="IPR018062">
    <property type="entry name" value="HTH_AraC-typ_CS"/>
</dbReference>
<dbReference type="InterPro" id="IPR018060">
    <property type="entry name" value="HTH_AraC"/>
</dbReference>
<dbReference type="SUPFAM" id="SSF46689">
    <property type="entry name" value="Homeodomain-like"/>
    <property type="match status" value="2"/>
</dbReference>
<dbReference type="Pfam" id="PF12833">
    <property type="entry name" value="HTH_18"/>
    <property type="match status" value="1"/>
</dbReference>
<evidence type="ECO:0000256" key="2">
    <source>
        <dbReference type="ARBA" id="ARBA00023125"/>
    </source>
</evidence>
<protein>
    <submittedName>
        <fullName evidence="5">AraC-like DNA-binding protein</fullName>
    </submittedName>
</protein>
<dbReference type="InterPro" id="IPR009057">
    <property type="entry name" value="Homeodomain-like_sf"/>
</dbReference>
<dbReference type="RefSeq" id="WP_209602396.1">
    <property type="nucleotide sequence ID" value="NZ_JAGILA010000003.1"/>
</dbReference>
<dbReference type="Gene3D" id="1.10.10.60">
    <property type="entry name" value="Homeodomain-like"/>
    <property type="match status" value="1"/>
</dbReference>
<dbReference type="Proteomes" id="UP000730739">
    <property type="component" value="Unassembled WGS sequence"/>
</dbReference>
<organism evidence="5 6">
    <name type="scientific">Sinorhizobium kostiense</name>
    <dbReference type="NCBI Taxonomy" id="76747"/>
    <lineage>
        <taxon>Bacteria</taxon>
        <taxon>Pseudomonadati</taxon>
        <taxon>Pseudomonadota</taxon>
        <taxon>Alphaproteobacteria</taxon>
        <taxon>Hyphomicrobiales</taxon>
        <taxon>Rhizobiaceae</taxon>
        <taxon>Sinorhizobium/Ensifer group</taxon>
        <taxon>Sinorhizobium</taxon>
    </lineage>
</organism>
<evidence type="ECO:0000313" key="5">
    <source>
        <dbReference type="EMBL" id="MBP2236480.1"/>
    </source>
</evidence>
<proteinExistence type="predicted"/>
<keyword evidence="1" id="KW-0805">Transcription regulation</keyword>
<keyword evidence="6" id="KW-1185">Reference proteome</keyword>
<dbReference type="InterPro" id="IPR035418">
    <property type="entry name" value="AraC-bd_2"/>
</dbReference>
<dbReference type="Pfam" id="PF14525">
    <property type="entry name" value="AraC_binding_2"/>
    <property type="match status" value="1"/>
</dbReference>
<dbReference type="PANTHER" id="PTHR46796:SF12">
    <property type="entry name" value="HTH-TYPE DNA-BINDING TRANSCRIPTIONAL ACTIVATOR EUTR"/>
    <property type="match status" value="1"/>
</dbReference>
<feature type="domain" description="HTH araC/xylS-type" evidence="4">
    <location>
        <begin position="226"/>
        <end position="326"/>
    </location>
</feature>
<accession>A0ABS4R0R5</accession>
<dbReference type="SMART" id="SM00342">
    <property type="entry name" value="HTH_ARAC"/>
    <property type="match status" value="1"/>
</dbReference>
<dbReference type="PANTHER" id="PTHR46796">
    <property type="entry name" value="HTH-TYPE TRANSCRIPTIONAL ACTIVATOR RHAS-RELATED"/>
    <property type="match status" value="1"/>
</dbReference>
<name>A0ABS4R0R5_9HYPH</name>
<gene>
    <name evidence="5" type="ORF">J2Z31_002994</name>
</gene>